<dbReference type="SUPFAM" id="SSF55785">
    <property type="entry name" value="PYP-like sensor domain (PAS domain)"/>
    <property type="match status" value="2"/>
</dbReference>
<protein>
    <recommendedName>
        <fullName evidence="2">histidine kinase</fullName>
        <ecNumber evidence="2">2.7.13.3</ecNumber>
    </recommendedName>
</protein>
<dbReference type="EC" id="2.7.13.3" evidence="2"/>
<keyword evidence="3" id="KW-0597">Phosphoprotein</keyword>
<dbReference type="SMART" id="SM00091">
    <property type="entry name" value="PAS"/>
    <property type="match status" value="2"/>
</dbReference>
<dbReference type="InterPro" id="IPR035965">
    <property type="entry name" value="PAS-like_dom_sf"/>
</dbReference>
<dbReference type="OrthoDB" id="9792854at2"/>
<dbReference type="FunFam" id="3.30.565.10:FF:000010">
    <property type="entry name" value="Sensor histidine kinase RcsC"/>
    <property type="match status" value="1"/>
</dbReference>
<comment type="catalytic activity">
    <reaction evidence="1">
        <text>ATP + protein L-histidine = ADP + protein N-phospho-L-histidine.</text>
        <dbReference type="EC" id="2.7.13.3"/>
    </reaction>
</comment>
<dbReference type="SMART" id="SM00387">
    <property type="entry name" value="HATPase_c"/>
    <property type="match status" value="1"/>
</dbReference>
<dbReference type="AlphaFoldDB" id="A0A078KQ10"/>
<dbReference type="GO" id="GO:0009927">
    <property type="term" value="F:histidine phosphotransfer kinase activity"/>
    <property type="evidence" value="ECO:0007669"/>
    <property type="project" value="TreeGrafter"/>
</dbReference>
<evidence type="ECO:0000313" key="10">
    <source>
        <dbReference type="EMBL" id="CDZ76450.1"/>
    </source>
</evidence>
<dbReference type="Pfam" id="PF08448">
    <property type="entry name" value="PAS_4"/>
    <property type="match status" value="2"/>
</dbReference>
<dbReference type="SUPFAM" id="SSF55874">
    <property type="entry name" value="ATPase domain of HSP90 chaperone/DNA topoisomerase II/histidine kinase"/>
    <property type="match status" value="1"/>
</dbReference>
<dbReference type="PRINTS" id="PR00344">
    <property type="entry name" value="BCTRLSENSOR"/>
</dbReference>
<gene>
    <name evidence="10" type="primary">luxQ_1</name>
    <name evidence="10" type="ORF">BN59_00719</name>
</gene>
<evidence type="ECO:0000256" key="3">
    <source>
        <dbReference type="ARBA" id="ARBA00022553"/>
    </source>
</evidence>
<evidence type="ECO:0000259" key="8">
    <source>
        <dbReference type="PROSITE" id="PS50112"/>
    </source>
</evidence>
<proteinExistence type="predicted"/>
<feature type="domain" description="Histidine kinase" evidence="7">
    <location>
        <begin position="392"/>
        <end position="614"/>
    </location>
</feature>
<dbReference type="Gene3D" id="3.30.450.20">
    <property type="entry name" value="PAS domain"/>
    <property type="match status" value="3"/>
</dbReference>
<dbReference type="EMBL" id="CCSB01000001">
    <property type="protein sequence ID" value="CDZ76450.1"/>
    <property type="molecule type" value="Genomic_DNA"/>
</dbReference>
<evidence type="ECO:0000313" key="11">
    <source>
        <dbReference type="Proteomes" id="UP000044071"/>
    </source>
</evidence>
<keyword evidence="5 10" id="KW-0418">Kinase</keyword>
<dbReference type="eggNOG" id="COG2205">
    <property type="taxonomic scope" value="Bacteria"/>
</dbReference>
<dbReference type="Pfam" id="PF00512">
    <property type="entry name" value="HisKA"/>
    <property type="match status" value="1"/>
</dbReference>
<dbReference type="GO" id="GO:0000155">
    <property type="term" value="F:phosphorelay sensor kinase activity"/>
    <property type="evidence" value="ECO:0007669"/>
    <property type="project" value="InterPro"/>
</dbReference>
<evidence type="ECO:0000256" key="5">
    <source>
        <dbReference type="ARBA" id="ARBA00022777"/>
    </source>
</evidence>
<dbReference type="InterPro" id="IPR036097">
    <property type="entry name" value="HisK_dim/P_sf"/>
</dbReference>
<dbReference type="CDD" id="cd00082">
    <property type="entry name" value="HisKA"/>
    <property type="match status" value="1"/>
</dbReference>
<organism evidence="10 11">
    <name type="scientific">Legionella massiliensis</name>
    <dbReference type="NCBI Taxonomy" id="1034943"/>
    <lineage>
        <taxon>Bacteria</taxon>
        <taxon>Pseudomonadati</taxon>
        <taxon>Pseudomonadota</taxon>
        <taxon>Gammaproteobacteria</taxon>
        <taxon>Legionellales</taxon>
        <taxon>Legionellaceae</taxon>
        <taxon>Legionella</taxon>
    </lineage>
</organism>
<dbReference type="PANTHER" id="PTHR43047">
    <property type="entry name" value="TWO-COMPONENT HISTIDINE PROTEIN KINASE"/>
    <property type="match status" value="1"/>
</dbReference>
<sequence length="638" mass="72243">MGNNQLMSAYFAALNQIDELVFFISTELTIIEVNSAVEKFFNLSKQDFENQRISQFLNQPDEIFSFLSAKNNLRDLKIPKSTIHQKEITWDVCPIWRDENNIDCFSLIGRINTDEPRQESERMNELETIIANLPGNVYWLDKNCVQLGCNDNVLKMLGITLDEYVGKSYEELAEYLNWDWELINSFKKADLEVLATGKPIYNVEELPVKHTAGHIVNYLTTRVPLKNKAGEITGVAGISIDITERKKMNTILANIIAECTPGMLYWKDKDGVYLGCNDFMIKEAGMQSACDVVGKTDYDLWPAQAAGFRKHDLEVMRTGSSVSIEEYVTLANGENKYFATAKMPLKNTHGDIIGVIGTSLDISERKKIESEFQVAKKKAEVASQAKDEFLRNIEHQLRTPFSGIYSLALIAAEQVTDPHIKDLLVTTAQSGEELLLFINDIIDFSRSGMDRNVVLAKKFDLKQLIEKAIIIEKPAAIVKQLEISYHYPSELPSIFICDPKRLQRILLHLLSNAIKFTPKGRIHVEVRLGKQVDEKKYILQILVSDTGIGIAKEDQEFIYEQFYRVTPANQNKYEGAGLGLSVVKRLLDDLDGEIQVLSELGQGSTFICTLVLMRPLLDEAIDEESNPNKYFLLKKNGK</sequence>
<evidence type="ECO:0000256" key="2">
    <source>
        <dbReference type="ARBA" id="ARBA00012438"/>
    </source>
</evidence>
<keyword evidence="11" id="KW-1185">Reference proteome</keyword>
<evidence type="ECO:0000256" key="1">
    <source>
        <dbReference type="ARBA" id="ARBA00000085"/>
    </source>
</evidence>
<reference evidence="10 11" key="1">
    <citation type="submission" date="2014-06" db="EMBL/GenBank/DDBJ databases">
        <authorList>
            <person name="Urmite Genomes Urmite Genomes"/>
        </authorList>
    </citation>
    <scope>NUCLEOTIDE SEQUENCE [LARGE SCALE GENOMIC DNA]</scope>
</reference>
<dbReference type="PANTHER" id="PTHR43047:SF72">
    <property type="entry name" value="OSMOSENSING HISTIDINE PROTEIN KINASE SLN1"/>
    <property type="match status" value="1"/>
</dbReference>
<accession>A0A078KQ10</accession>
<dbReference type="GO" id="GO:0005886">
    <property type="term" value="C:plasma membrane"/>
    <property type="evidence" value="ECO:0007669"/>
    <property type="project" value="TreeGrafter"/>
</dbReference>
<dbReference type="InterPro" id="IPR003661">
    <property type="entry name" value="HisK_dim/P_dom"/>
</dbReference>
<dbReference type="Gene3D" id="1.10.287.130">
    <property type="match status" value="1"/>
</dbReference>
<dbReference type="Pfam" id="PF13426">
    <property type="entry name" value="PAS_9"/>
    <property type="match status" value="1"/>
</dbReference>
<dbReference type="CDD" id="cd00130">
    <property type="entry name" value="PAS"/>
    <property type="match status" value="1"/>
</dbReference>
<name>A0A078KQ10_9GAMM</name>
<dbReference type="SUPFAM" id="SSF47384">
    <property type="entry name" value="Homodimeric domain of signal transducing histidine kinase"/>
    <property type="match status" value="1"/>
</dbReference>
<evidence type="ECO:0000259" key="9">
    <source>
        <dbReference type="PROSITE" id="PS50113"/>
    </source>
</evidence>
<dbReference type="PROSITE" id="PS50109">
    <property type="entry name" value="HIS_KIN"/>
    <property type="match status" value="1"/>
</dbReference>
<evidence type="ECO:0000259" key="7">
    <source>
        <dbReference type="PROSITE" id="PS50109"/>
    </source>
</evidence>
<dbReference type="Pfam" id="PF02518">
    <property type="entry name" value="HATPase_c"/>
    <property type="match status" value="1"/>
</dbReference>
<dbReference type="InterPro" id="IPR000700">
    <property type="entry name" value="PAS-assoc_C"/>
</dbReference>
<dbReference type="InterPro" id="IPR005467">
    <property type="entry name" value="His_kinase_dom"/>
</dbReference>
<dbReference type="NCBIfam" id="TIGR00229">
    <property type="entry name" value="sensory_box"/>
    <property type="match status" value="1"/>
</dbReference>
<feature type="domain" description="PAS" evidence="8">
    <location>
        <begin position="122"/>
        <end position="177"/>
    </location>
</feature>
<dbReference type="RefSeq" id="WP_043872979.1">
    <property type="nucleotide sequence ID" value="NZ_CCVW01000001.1"/>
</dbReference>
<dbReference type="PROSITE" id="PS50112">
    <property type="entry name" value="PAS"/>
    <property type="match status" value="1"/>
</dbReference>
<dbReference type="InterPro" id="IPR003594">
    <property type="entry name" value="HATPase_dom"/>
</dbReference>
<dbReference type="InterPro" id="IPR000014">
    <property type="entry name" value="PAS"/>
</dbReference>
<dbReference type="InterPro" id="IPR013656">
    <property type="entry name" value="PAS_4"/>
</dbReference>
<feature type="domain" description="PAC" evidence="9">
    <location>
        <begin position="201"/>
        <end position="254"/>
    </location>
</feature>
<dbReference type="Gene3D" id="3.30.565.10">
    <property type="entry name" value="Histidine kinase-like ATPase, C-terminal domain"/>
    <property type="match status" value="1"/>
</dbReference>
<dbReference type="InterPro" id="IPR036890">
    <property type="entry name" value="HATPase_C_sf"/>
</dbReference>
<evidence type="ECO:0000256" key="6">
    <source>
        <dbReference type="ARBA" id="ARBA00023012"/>
    </source>
</evidence>
<dbReference type="PROSITE" id="PS50113">
    <property type="entry name" value="PAC"/>
    <property type="match status" value="2"/>
</dbReference>
<dbReference type="CDD" id="cd16922">
    <property type="entry name" value="HATPase_EvgS-ArcB-TorS-like"/>
    <property type="match status" value="1"/>
</dbReference>
<keyword evidence="4" id="KW-0808">Transferase</keyword>
<dbReference type="Proteomes" id="UP000044071">
    <property type="component" value="Unassembled WGS sequence"/>
</dbReference>
<dbReference type="STRING" id="1034943.BN59_00719"/>
<dbReference type="SMART" id="SM00388">
    <property type="entry name" value="HisKA"/>
    <property type="match status" value="1"/>
</dbReference>
<feature type="domain" description="PAC" evidence="9">
    <location>
        <begin position="322"/>
        <end position="374"/>
    </location>
</feature>
<evidence type="ECO:0000256" key="4">
    <source>
        <dbReference type="ARBA" id="ARBA00022679"/>
    </source>
</evidence>
<keyword evidence="6" id="KW-0902">Two-component regulatory system</keyword>
<dbReference type="InterPro" id="IPR004358">
    <property type="entry name" value="Sig_transdc_His_kin-like_C"/>
</dbReference>